<protein>
    <submittedName>
        <fullName evidence="2">Uncharacterized protein</fullName>
    </submittedName>
</protein>
<comment type="caution">
    <text evidence="2">The sequence shown here is derived from an EMBL/GenBank/DDBJ whole genome shotgun (WGS) entry which is preliminary data.</text>
</comment>
<evidence type="ECO:0000313" key="2">
    <source>
        <dbReference type="EMBL" id="KZL86989.1"/>
    </source>
</evidence>
<dbReference type="AlphaFoldDB" id="A0A162PCI7"/>
<proteinExistence type="predicted"/>
<feature type="non-terminal residue" evidence="2">
    <location>
        <position position="1"/>
    </location>
</feature>
<accession>A0A162PCI7</accession>
<sequence>LKQRRRKNLNKKWIASKRSTKRSRRRGRKRRKGTRTRTKTRKRRKTRTARRPTTRRRKIVLSPHRRRKPGHPLRPRRSPAFLHSTRTFTVCDSRRNGKSRLQRETENDSSSRTFSRQFQKAHQAHQVTETYIQCRMSAYPPLGPALYHSARASSTTSLCYPTKSIRASEHQFSHTLDLPSYCEGRLLIYTAYQFALLPGQGF</sequence>
<evidence type="ECO:0000256" key="1">
    <source>
        <dbReference type="SAM" id="MobiDB-lite"/>
    </source>
</evidence>
<dbReference type="EMBL" id="LFIW01000342">
    <property type="protein sequence ID" value="KZL86989.1"/>
    <property type="molecule type" value="Genomic_DNA"/>
</dbReference>
<organism evidence="2 3">
    <name type="scientific">Colletotrichum incanum</name>
    <name type="common">Soybean anthracnose fungus</name>
    <dbReference type="NCBI Taxonomy" id="1573173"/>
    <lineage>
        <taxon>Eukaryota</taxon>
        <taxon>Fungi</taxon>
        <taxon>Dikarya</taxon>
        <taxon>Ascomycota</taxon>
        <taxon>Pezizomycotina</taxon>
        <taxon>Sordariomycetes</taxon>
        <taxon>Hypocreomycetidae</taxon>
        <taxon>Glomerellales</taxon>
        <taxon>Glomerellaceae</taxon>
        <taxon>Colletotrichum</taxon>
        <taxon>Colletotrichum spaethianum species complex</taxon>
    </lineage>
</organism>
<feature type="compositionally biased region" description="Polar residues" evidence="1">
    <location>
        <begin position="108"/>
        <end position="118"/>
    </location>
</feature>
<feature type="region of interest" description="Disordered" evidence="1">
    <location>
        <begin position="1"/>
        <end position="118"/>
    </location>
</feature>
<gene>
    <name evidence="2" type="ORF">CI238_02197</name>
</gene>
<reference evidence="2 3" key="1">
    <citation type="submission" date="2015-06" db="EMBL/GenBank/DDBJ databases">
        <title>Survival trade-offs in plant roots during colonization by closely related pathogenic and mutualistic fungi.</title>
        <authorList>
            <person name="Hacquard S."/>
            <person name="Kracher B."/>
            <person name="Hiruma K."/>
            <person name="Weinman A."/>
            <person name="Muench P."/>
            <person name="Garrido Oter R."/>
            <person name="Ver Loren van Themaat E."/>
            <person name="Dallerey J.-F."/>
            <person name="Damm U."/>
            <person name="Henrissat B."/>
            <person name="Lespinet O."/>
            <person name="Thon M."/>
            <person name="Kemen E."/>
            <person name="McHardy A.C."/>
            <person name="Schulze-Lefert P."/>
            <person name="O'Connell R.J."/>
        </authorList>
    </citation>
    <scope>NUCLEOTIDE SEQUENCE [LARGE SCALE GENOMIC DNA]</scope>
    <source>
        <strain evidence="2 3">MAFF 238704</strain>
    </source>
</reference>
<name>A0A162PCI7_COLIC</name>
<dbReference type="Proteomes" id="UP000076584">
    <property type="component" value="Unassembled WGS sequence"/>
</dbReference>
<keyword evidence="3" id="KW-1185">Reference proteome</keyword>
<feature type="compositionally biased region" description="Basic residues" evidence="1">
    <location>
        <begin position="1"/>
        <end position="77"/>
    </location>
</feature>
<evidence type="ECO:0000313" key="3">
    <source>
        <dbReference type="Proteomes" id="UP000076584"/>
    </source>
</evidence>